<evidence type="ECO:0000313" key="3">
    <source>
        <dbReference type="Proteomes" id="UP000603453"/>
    </source>
</evidence>
<feature type="chain" id="PRO_5034637360" evidence="1">
    <location>
        <begin position="25"/>
        <end position="137"/>
    </location>
</feature>
<evidence type="ECO:0000256" key="1">
    <source>
        <dbReference type="SAM" id="SignalP"/>
    </source>
</evidence>
<evidence type="ECO:0000313" key="2">
    <source>
        <dbReference type="EMBL" id="KAG2194914.1"/>
    </source>
</evidence>
<gene>
    <name evidence="2" type="ORF">INT47_010656</name>
</gene>
<protein>
    <submittedName>
        <fullName evidence="2">Uncharacterized protein</fullName>
    </submittedName>
</protein>
<dbReference type="EMBL" id="JAEPRD010000184">
    <property type="protein sequence ID" value="KAG2194914.1"/>
    <property type="molecule type" value="Genomic_DNA"/>
</dbReference>
<proteinExistence type="predicted"/>
<organism evidence="2 3">
    <name type="scientific">Mucor saturninus</name>
    <dbReference type="NCBI Taxonomy" id="64648"/>
    <lineage>
        <taxon>Eukaryota</taxon>
        <taxon>Fungi</taxon>
        <taxon>Fungi incertae sedis</taxon>
        <taxon>Mucoromycota</taxon>
        <taxon>Mucoromycotina</taxon>
        <taxon>Mucoromycetes</taxon>
        <taxon>Mucorales</taxon>
        <taxon>Mucorineae</taxon>
        <taxon>Mucoraceae</taxon>
        <taxon>Mucor</taxon>
    </lineage>
</organism>
<name>A0A8H7QMB5_9FUNG</name>
<dbReference type="Proteomes" id="UP000603453">
    <property type="component" value="Unassembled WGS sequence"/>
</dbReference>
<accession>A0A8H7QMB5</accession>
<sequence>MKLIIALLSVPCLFSLYIYHKSAAVPAPAPLPPPPSIVARTVAVIFTPDLDHLVGLESLKHEVVICIMTTDNDCEQDFLIQKLVDEKKEGYHRQTIIKNGALTAKEVEDIIESSSPPGETQVEKQEIKMDIHYIKIV</sequence>
<comment type="caution">
    <text evidence="2">The sequence shown here is derived from an EMBL/GenBank/DDBJ whole genome shotgun (WGS) entry which is preliminary data.</text>
</comment>
<keyword evidence="1" id="KW-0732">Signal</keyword>
<feature type="signal peptide" evidence="1">
    <location>
        <begin position="1"/>
        <end position="24"/>
    </location>
</feature>
<dbReference type="AlphaFoldDB" id="A0A8H7QMB5"/>
<reference evidence="2" key="1">
    <citation type="submission" date="2020-12" db="EMBL/GenBank/DDBJ databases">
        <title>Metabolic potential, ecology and presence of endohyphal bacteria is reflected in genomic diversity of Mucoromycotina.</title>
        <authorList>
            <person name="Muszewska A."/>
            <person name="Okrasinska A."/>
            <person name="Steczkiewicz K."/>
            <person name="Drgas O."/>
            <person name="Orlowska M."/>
            <person name="Perlinska-Lenart U."/>
            <person name="Aleksandrzak-Piekarczyk T."/>
            <person name="Szatraj K."/>
            <person name="Zielenkiewicz U."/>
            <person name="Pilsyk S."/>
            <person name="Malc E."/>
            <person name="Mieczkowski P."/>
            <person name="Kruszewska J.S."/>
            <person name="Biernat P."/>
            <person name="Pawlowska J."/>
        </authorList>
    </citation>
    <scope>NUCLEOTIDE SEQUENCE</scope>
    <source>
        <strain evidence="2">WA0000017839</strain>
    </source>
</reference>
<keyword evidence="3" id="KW-1185">Reference proteome</keyword>